<reference evidence="2" key="1">
    <citation type="submission" date="2022-07" db="EMBL/GenBank/DDBJ databases">
        <title>Tahibacter sp., a new gammaproteobacterium isolated from the silt sample collected at pig farm.</title>
        <authorList>
            <person name="Chen H."/>
        </authorList>
    </citation>
    <scope>NUCLEOTIDE SEQUENCE</scope>
    <source>
        <strain evidence="2">P2K</strain>
    </source>
</reference>
<dbReference type="PANTHER" id="PTHR11319:SF35">
    <property type="entry name" value="OUTER MEMBRANE PROTEIN PMPC-RELATED"/>
    <property type="match status" value="1"/>
</dbReference>
<feature type="chain" id="PRO_5046624628" description="Outer membrane repeat protein" evidence="1">
    <location>
        <begin position="25"/>
        <end position="579"/>
    </location>
</feature>
<sequence>MSFANPIARLCALAGLLAAGAGHAELFTVGAADDQYGCTHTSIAAALQSAQLNGPGLDIIIVTNGAAYTGQALRIASQSVEIRGGFSTCGLGADEFQPYALINGNGTDPLLRIEPATAGEYEVTLIDLRLSGGGSPSVDGGAIQLSPGTLTYVTLELIQTELSGNRANRGGGIYARRGPAPDGDYRVLLRNGTRILGNTAAGSGGGLNINDSALHIESDNVRIANNTAGGAGGGIYLSNGTLLVGNPVAIPPRNDVNGAWVEGNSAGTLGGGILLIGSSALMEARELIVDGNNAPAGGGIAATNGARLSLLRDAPADRAWYCPPAKECTRLSNNRAGDGVSTGTRGGALALYSGAVAELSQAIVRDNRAQDAAAVLVDGASVLRTEGVLFTGNRAVDISGQAGALIRASYQLPSAPPDLSLAYTTFVDNLRRGTDSIERAAIDLIGQSGTTLAVYSSAFLDSPYGWTMYSAHTSDCAVVRDGGGLPGTGTHTRSYTVPEIVNNNLFLRPGAANGWRPRFNSPLTDFCDSSAYAARYRDRDLRPRCRDEAKPNRFGTCDAGAFENDQLFADDFADDPAAG</sequence>
<evidence type="ECO:0008006" key="4">
    <source>
        <dbReference type="Google" id="ProtNLM"/>
    </source>
</evidence>
<accession>A0ABT1QQ85</accession>
<dbReference type="InterPro" id="IPR011050">
    <property type="entry name" value="Pectin_lyase_fold/virulence"/>
</dbReference>
<evidence type="ECO:0000313" key="3">
    <source>
        <dbReference type="Proteomes" id="UP001165498"/>
    </source>
</evidence>
<dbReference type="PANTHER" id="PTHR11319">
    <property type="entry name" value="G PROTEIN-COUPLED RECEPTOR-RELATED"/>
    <property type="match status" value="1"/>
</dbReference>
<keyword evidence="1" id="KW-0732">Signal</keyword>
<dbReference type="SUPFAM" id="SSF51126">
    <property type="entry name" value="Pectin lyase-like"/>
    <property type="match status" value="1"/>
</dbReference>
<proteinExistence type="predicted"/>
<dbReference type="InterPro" id="IPR006626">
    <property type="entry name" value="PbH1"/>
</dbReference>
<organism evidence="2 3">
    <name type="scientific">Tahibacter harae</name>
    <dbReference type="NCBI Taxonomy" id="2963937"/>
    <lineage>
        <taxon>Bacteria</taxon>
        <taxon>Pseudomonadati</taxon>
        <taxon>Pseudomonadota</taxon>
        <taxon>Gammaproteobacteria</taxon>
        <taxon>Lysobacterales</taxon>
        <taxon>Rhodanobacteraceae</taxon>
        <taxon>Tahibacter</taxon>
    </lineage>
</organism>
<name>A0ABT1QQ85_9GAMM</name>
<feature type="signal peptide" evidence="1">
    <location>
        <begin position="1"/>
        <end position="24"/>
    </location>
</feature>
<evidence type="ECO:0000313" key="2">
    <source>
        <dbReference type="EMBL" id="MCQ4164425.1"/>
    </source>
</evidence>
<dbReference type="SMART" id="SM00710">
    <property type="entry name" value="PbH1"/>
    <property type="match status" value="4"/>
</dbReference>
<evidence type="ECO:0000256" key="1">
    <source>
        <dbReference type="SAM" id="SignalP"/>
    </source>
</evidence>
<gene>
    <name evidence="2" type="ORF">NM961_06845</name>
</gene>
<dbReference type="RefSeq" id="WP_255913172.1">
    <property type="nucleotide sequence ID" value="NZ_JANFQO010000005.1"/>
</dbReference>
<dbReference type="EMBL" id="JANFQO010000005">
    <property type="protein sequence ID" value="MCQ4164425.1"/>
    <property type="molecule type" value="Genomic_DNA"/>
</dbReference>
<dbReference type="Proteomes" id="UP001165498">
    <property type="component" value="Unassembled WGS sequence"/>
</dbReference>
<keyword evidence="3" id="KW-1185">Reference proteome</keyword>
<protein>
    <recommendedName>
        <fullName evidence="4">Outer membrane repeat protein</fullName>
    </recommendedName>
</protein>
<comment type="caution">
    <text evidence="2">The sequence shown here is derived from an EMBL/GenBank/DDBJ whole genome shotgun (WGS) entry which is preliminary data.</text>
</comment>